<dbReference type="EMBL" id="JBCGBO010000001">
    <property type="protein sequence ID" value="KAK9230681.1"/>
    <property type="molecule type" value="Genomic_DNA"/>
</dbReference>
<evidence type="ECO:0000256" key="2">
    <source>
        <dbReference type="ARBA" id="ARBA00012028"/>
    </source>
</evidence>
<gene>
    <name evidence="7" type="ORF">WN944_023653</name>
</gene>
<dbReference type="CDD" id="cd07067">
    <property type="entry name" value="HP_PGM_like"/>
    <property type="match status" value="1"/>
</dbReference>
<keyword evidence="3" id="KW-0324">Glycolysis</keyword>
<dbReference type="AlphaFoldDB" id="A0AAP0N355"/>
<keyword evidence="8" id="KW-1185">Reference proteome</keyword>
<dbReference type="GO" id="GO:0004619">
    <property type="term" value="F:phosphoglycerate mutase activity"/>
    <property type="evidence" value="ECO:0007669"/>
    <property type="project" value="UniProtKB-EC"/>
</dbReference>
<keyword evidence="4" id="KW-0413">Isomerase</keyword>
<dbReference type="InterPro" id="IPR029033">
    <property type="entry name" value="His_PPase_superfam"/>
</dbReference>
<name>A0AAP0N355_9ROSI</name>
<feature type="chain" id="PRO_5042977971" description="phosphoglycerate mutase (2,3-diphosphoglycerate-dependent)" evidence="6">
    <location>
        <begin position="26"/>
        <end position="134"/>
    </location>
</feature>
<feature type="binding site" evidence="5">
    <location>
        <position position="70"/>
    </location>
    <ligand>
        <name>substrate</name>
    </ligand>
</feature>
<evidence type="ECO:0000256" key="1">
    <source>
        <dbReference type="ARBA" id="ARBA00006717"/>
    </source>
</evidence>
<dbReference type="InterPro" id="IPR013078">
    <property type="entry name" value="His_Pase_superF_clade-1"/>
</dbReference>
<dbReference type="Proteomes" id="UP001428341">
    <property type="component" value="Unassembled WGS sequence"/>
</dbReference>
<dbReference type="InterPro" id="IPR005952">
    <property type="entry name" value="Phosphogly_mut1"/>
</dbReference>
<comment type="similarity">
    <text evidence="1">Belongs to the phosphoglycerate mutase family. BPG-dependent PGAM subfamily.</text>
</comment>
<dbReference type="SUPFAM" id="SSF53254">
    <property type="entry name" value="Phosphoglycerate mutase-like"/>
    <property type="match status" value="1"/>
</dbReference>
<evidence type="ECO:0000256" key="5">
    <source>
        <dbReference type="PIRSR" id="PIRSR613078-2"/>
    </source>
</evidence>
<evidence type="ECO:0000313" key="8">
    <source>
        <dbReference type="Proteomes" id="UP001428341"/>
    </source>
</evidence>
<dbReference type="GO" id="GO:0006096">
    <property type="term" value="P:glycolytic process"/>
    <property type="evidence" value="ECO:0007669"/>
    <property type="project" value="UniProtKB-KW"/>
</dbReference>
<dbReference type="PANTHER" id="PTHR11931">
    <property type="entry name" value="PHOSPHOGLYCERATE MUTASE"/>
    <property type="match status" value="1"/>
</dbReference>
<evidence type="ECO:0000256" key="4">
    <source>
        <dbReference type="ARBA" id="ARBA00023235"/>
    </source>
</evidence>
<organism evidence="7 8">
    <name type="scientific">Citrus x changshan-huyou</name>
    <dbReference type="NCBI Taxonomy" id="2935761"/>
    <lineage>
        <taxon>Eukaryota</taxon>
        <taxon>Viridiplantae</taxon>
        <taxon>Streptophyta</taxon>
        <taxon>Embryophyta</taxon>
        <taxon>Tracheophyta</taxon>
        <taxon>Spermatophyta</taxon>
        <taxon>Magnoliopsida</taxon>
        <taxon>eudicotyledons</taxon>
        <taxon>Gunneridae</taxon>
        <taxon>Pentapetalae</taxon>
        <taxon>rosids</taxon>
        <taxon>malvids</taxon>
        <taxon>Sapindales</taxon>
        <taxon>Rutaceae</taxon>
        <taxon>Aurantioideae</taxon>
        <taxon>Citrus</taxon>
    </lineage>
</organism>
<sequence length="134" mass="14843">MAAAAAVFSQSVGTIHVWAVPTALAFVLGNLHQGCVDEPLTKKGIEEALQAGIRICNIPIDVIYTSTLIRAQMTAMLAMTQHRHKKKKLQECLYQRSAPISTNSRKIKEEERFTEWMDNASAVLISKACAFIKK</sequence>
<comment type="caution">
    <text evidence="7">The sequence shown here is derived from an EMBL/GenBank/DDBJ whole genome shotgun (WGS) entry which is preliminary data.</text>
</comment>
<evidence type="ECO:0000256" key="3">
    <source>
        <dbReference type="ARBA" id="ARBA00023152"/>
    </source>
</evidence>
<reference evidence="7 8" key="1">
    <citation type="submission" date="2024-05" db="EMBL/GenBank/DDBJ databases">
        <title>Haplotype-resolved chromosome-level genome assembly of Huyou (Citrus changshanensis).</title>
        <authorList>
            <person name="Miao C."/>
            <person name="Chen W."/>
            <person name="Wu Y."/>
            <person name="Wang L."/>
            <person name="Zhao S."/>
            <person name="Grierson D."/>
            <person name="Xu C."/>
            <person name="Chen K."/>
        </authorList>
    </citation>
    <scope>NUCLEOTIDE SEQUENCE [LARGE SCALE GENOMIC DNA]</scope>
    <source>
        <strain evidence="7">01-14</strain>
        <tissue evidence="7">Leaf</tissue>
    </source>
</reference>
<evidence type="ECO:0000256" key="6">
    <source>
        <dbReference type="SAM" id="SignalP"/>
    </source>
</evidence>
<keyword evidence="6" id="KW-0732">Signal</keyword>
<dbReference type="EC" id="5.4.2.11" evidence="2"/>
<feature type="signal peptide" evidence="6">
    <location>
        <begin position="1"/>
        <end position="25"/>
    </location>
</feature>
<evidence type="ECO:0000313" key="7">
    <source>
        <dbReference type="EMBL" id="KAK9230681.1"/>
    </source>
</evidence>
<accession>A0AAP0N355</accession>
<dbReference type="Pfam" id="PF00300">
    <property type="entry name" value="His_Phos_1"/>
    <property type="match status" value="1"/>
</dbReference>
<protein>
    <recommendedName>
        <fullName evidence="2">phosphoglycerate mutase (2,3-diphosphoglycerate-dependent)</fullName>
        <ecNumber evidence="2">5.4.2.11</ecNumber>
    </recommendedName>
</protein>
<dbReference type="Gene3D" id="3.40.50.1240">
    <property type="entry name" value="Phosphoglycerate mutase-like"/>
    <property type="match status" value="1"/>
</dbReference>
<proteinExistence type="inferred from homology"/>